<gene>
    <name evidence="4" type="ORF">LM010_08370</name>
</gene>
<keyword evidence="1" id="KW-0560">Oxidoreductase</keyword>
<dbReference type="Pfam" id="PF02826">
    <property type="entry name" value="2-Hacid_dh_C"/>
    <property type="match status" value="1"/>
</dbReference>
<accession>A0A5P8JQC9</accession>
<dbReference type="AlphaFoldDB" id="A0A5P8JQC9"/>
<dbReference type="PANTHER" id="PTHR43333">
    <property type="entry name" value="2-HACID_DH_C DOMAIN-CONTAINING PROTEIN"/>
    <property type="match status" value="1"/>
</dbReference>
<evidence type="ECO:0000259" key="3">
    <source>
        <dbReference type="Pfam" id="PF02826"/>
    </source>
</evidence>
<dbReference type="RefSeq" id="WP_056963938.1">
    <property type="nucleotide sequence ID" value="NZ_CP045068.1"/>
</dbReference>
<evidence type="ECO:0000313" key="5">
    <source>
        <dbReference type="Proteomes" id="UP000388452"/>
    </source>
</evidence>
<dbReference type="Proteomes" id="UP000388452">
    <property type="component" value="Chromosome"/>
</dbReference>
<evidence type="ECO:0000256" key="1">
    <source>
        <dbReference type="ARBA" id="ARBA00023002"/>
    </source>
</evidence>
<evidence type="ECO:0000313" key="4">
    <source>
        <dbReference type="EMBL" id="QFQ91435.1"/>
    </source>
</evidence>
<keyword evidence="2" id="KW-0520">NAD</keyword>
<evidence type="ECO:0000256" key="2">
    <source>
        <dbReference type="ARBA" id="ARBA00023027"/>
    </source>
</evidence>
<organism evidence="4 5">
    <name type="scientific">Lacticaseibacillus manihotivorans</name>
    <dbReference type="NCBI Taxonomy" id="88233"/>
    <lineage>
        <taxon>Bacteria</taxon>
        <taxon>Bacillati</taxon>
        <taxon>Bacillota</taxon>
        <taxon>Bacilli</taxon>
        <taxon>Lactobacillales</taxon>
        <taxon>Lactobacillaceae</taxon>
        <taxon>Lacticaseibacillus</taxon>
    </lineage>
</organism>
<sequence length="305" mass="33517">MKILMLFGLKPETVAPAKQAHPTWQFIDKSDYKPEMAGDIDVILGWNATGAQIIAQPNHVKFVQAMSAGVDYLPLAEFTKQGIQLANVSGIHAEAIAEYVIAGILGFAHGLFPVATRWNRVTDHLWSLQDAQAVVYGTGHIGTLIAKHLRQFGVKVTGVDRHGVAKSEFDAVTTDKMVARHADIVVNVMPLTAETHHYYDAAFFNQLENQPLFVNVGRGPSVDEVALVNALDHQLKGAVLDVFNKEPLPDTSPLWQLPNVWMTPHISGQVTHLRQQVADIFLPNVEQLEKTGTLNSHQVNLSAGY</sequence>
<dbReference type="InterPro" id="IPR006140">
    <property type="entry name" value="D-isomer_DH_NAD-bd"/>
</dbReference>
<feature type="domain" description="D-isomer specific 2-hydroxyacid dehydrogenase NAD-binding" evidence="3">
    <location>
        <begin position="116"/>
        <end position="267"/>
    </location>
</feature>
<name>A0A5P8JQC9_9LACO</name>
<dbReference type="EMBL" id="CP045068">
    <property type="protein sequence ID" value="QFQ91435.1"/>
    <property type="molecule type" value="Genomic_DNA"/>
</dbReference>
<dbReference type="PANTHER" id="PTHR43333:SF1">
    <property type="entry name" value="D-ISOMER SPECIFIC 2-HYDROXYACID DEHYDROGENASE NAD-BINDING DOMAIN-CONTAINING PROTEIN"/>
    <property type="match status" value="1"/>
</dbReference>
<dbReference type="SUPFAM" id="SSF51735">
    <property type="entry name" value="NAD(P)-binding Rossmann-fold domains"/>
    <property type="match status" value="1"/>
</dbReference>
<dbReference type="Gene3D" id="3.40.50.720">
    <property type="entry name" value="NAD(P)-binding Rossmann-like Domain"/>
    <property type="match status" value="2"/>
</dbReference>
<reference evidence="4 5" key="1">
    <citation type="submission" date="2019-10" db="EMBL/GenBank/DDBJ databases">
        <title>Genome sequencing of Lactobacillus manihotivorans.</title>
        <authorList>
            <person name="Kim K."/>
        </authorList>
    </citation>
    <scope>NUCLEOTIDE SEQUENCE [LARGE SCALE GENOMIC DNA]</scope>
    <source>
        <strain evidence="4 5">LM010</strain>
    </source>
</reference>
<dbReference type="GO" id="GO:0051287">
    <property type="term" value="F:NAD binding"/>
    <property type="evidence" value="ECO:0007669"/>
    <property type="project" value="InterPro"/>
</dbReference>
<protein>
    <submittedName>
        <fullName evidence="4">3-phosphoglycerate dehydrogenase</fullName>
    </submittedName>
</protein>
<proteinExistence type="predicted"/>
<dbReference type="SUPFAM" id="SSF52283">
    <property type="entry name" value="Formate/glycerate dehydrogenase catalytic domain-like"/>
    <property type="match status" value="1"/>
</dbReference>
<dbReference type="InterPro" id="IPR036291">
    <property type="entry name" value="NAD(P)-bd_dom_sf"/>
</dbReference>
<dbReference type="GO" id="GO:0016616">
    <property type="term" value="F:oxidoreductase activity, acting on the CH-OH group of donors, NAD or NADP as acceptor"/>
    <property type="evidence" value="ECO:0007669"/>
    <property type="project" value="InterPro"/>
</dbReference>